<dbReference type="Gene3D" id="3.30.559.30">
    <property type="entry name" value="Nonribosomal peptide synthetase, condensation domain"/>
    <property type="match status" value="1"/>
</dbReference>
<proteinExistence type="predicted"/>
<name>A0AAW8AKF6_KLEPN</name>
<comment type="caution">
    <text evidence="1">The sequence shown here is derived from an EMBL/GenBank/DDBJ whole genome shotgun (WGS) entry which is preliminary data.</text>
</comment>
<protein>
    <submittedName>
        <fullName evidence="1">Uncharacterized protein</fullName>
    </submittedName>
</protein>
<reference evidence="1" key="1">
    <citation type="submission" date="2023-07" db="EMBL/GenBank/DDBJ databases">
        <authorList>
            <person name="Peng Z."/>
        </authorList>
    </citation>
    <scope>NUCLEOTIDE SEQUENCE</scope>
    <source>
        <strain evidence="1">KP219</strain>
    </source>
</reference>
<sequence>LFEATTIGALAGHYVAMLQALADDPARKVGEVALLGAAELHRQQAWGRAAALPACRPAAAQTLHGRFASQALARAGAQALS</sequence>
<evidence type="ECO:0000313" key="1">
    <source>
        <dbReference type="EMBL" id="MDP0971722.1"/>
    </source>
</evidence>
<feature type="non-terminal residue" evidence="1">
    <location>
        <position position="81"/>
    </location>
</feature>
<accession>A0AAW8AKF6</accession>
<dbReference type="Proteomes" id="UP001244490">
    <property type="component" value="Unassembled WGS sequence"/>
</dbReference>
<dbReference type="AlphaFoldDB" id="A0AAW8AKF6"/>
<gene>
    <name evidence="1" type="ORF">Q6294_32805</name>
</gene>
<dbReference type="RefSeq" id="WP_305202737.1">
    <property type="nucleotide sequence ID" value="NZ_JAUUIA010001136.1"/>
</dbReference>
<evidence type="ECO:0000313" key="2">
    <source>
        <dbReference type="Proteomes" id="UP001244490"/>
    </source>
</evidence>
<organism evidence="1 2">
    <name type="scientific">Klebsiella pneumoniae</name>
    <dbReference type="NCBI Taxonomy" id="573"/>
    <lineage>
        <taxon>Bacteria</taxon>
        <taxon>Pseudomonadati</taxon>
        <taxon>Pseudomonadota</taxon>
        <taxon>Gammaproteobacteria</taxon>
        <taxon>Enterobacterales</taxon>
        <taxon>Enterobacteriaceae</taxon>
        <taxon>Klebsiella/Raoultella group</taxon>
        <taxon>Klebsiella</taxon>
        <taxon>Klebsiella pneumoniae complex</taxon>
    </lineage>
</organism>
<feature type="non-terminal residue" evidence="1">
    <location>
        <position position="1"/>
    </location>
</feature>
<dbReference type="EMBL" id="JAUUIA010001136">
    <property type="protein sequence ID" value="MDP0971722.1"/>
    <property type="molecule type" value="Genomic_DNA"/>
</dbReference>